<name>A0A6J7JPG0_9ZZZZ</name>
<accession>A0A6J7JPG0</accession>
<dbReference type="GO" id="GO:0003677">
    <property type="term" value="F:DNA binding"/>
    <property type="evidence" value="ECO:0007669"/>
    <property type="project" value="UniProtKB-KW"/>
</dbReference>
<dbReference type="InterPro" id="IPR009061">
    <property type="entry name" value="DNA-bd_dom_put_sf"/>
</dbReference>
<evidence type="ECO:0000256" key="1">
    <source>
        <dbReference type="ARBA" id="ARBA00023125"/>
    </source>
</evidence>
<dbReference type="SUPFAM" id="SSF46955">
    <property type="entry name" value="Putative DNA-binding domain"/>
    <property type="match status" value="1"/>
</dbReference>
<dbReference type="EMBL" id="CAFBNE010000029">
    <property type="protein sequence ID" value="CAB4944777.1"/>
    <property type="molecule type" value="Genomic_DNA"/>
</dbReference>
<organism evidence="3">
    <name type="scientific">freshwater metagenome</name>
    <dbReference type="NCBI Taxonomy" id="449393"/>
    <lineage>
        <taxon>unclassified sequences</taxon>
        <taxon>metagenomes</taxon>
        <taxon>ecological metagenomes</taxon>
    </lineage>
</organism>
<dbReference type="InterPro" id="IPR000551">
    <property type="entry name" value="MerR-type_HTH_dom"/>
</dbReference>
<feature type="domain" description="HTH merR-type" evidence="2">
    <location>
        <begin position="58"/>
        <end position="128"/>
    </location>
</feature>
<dbReference type="Pfam" id="PF13411">
    <property type="entry name" value="MerR_1"/>
    <property type="match status" value="1"/>
</dbReference>
<dbReference type="Gene3D" id="3.40.50.280">
    <property type="entry name" value="Cobalamin-binding domain"/>
    <property type="match status" value="1"/>
</dbReference>
<dbReference type="PANTHER" id="PTHR30204">
    <property type="entry name" value="REDOX-CYCLING DRUG-SENSING TRANSCRIPTIONAL ACTIVATOR SOXR"/>
    <property type="match status" value="1"/>
</dbReference>
<gene>
    <name evidence="3" type="ORF">UFOPK3772_01159</name>
</gene>
<evidence type="ECO:0000259" key="2">
    <source>
        <dbReference type="PROSITE" id="PS50937"/>
    </source>
</evidence>
<reference evidence="3" key="1">
    <citation type="submission" date="2020-05" db="EMBL/GenBank/DDBJ databases">
        <authorList>
            <person name="Chiriac C."/>
            <person name="Salcher M."/>
            <person name="Ghai R."/>
            <person name="Kavagutti S V."/>
        </authorList>
    </citation>
    <scope>NUCLEOTIDE SEQUENCE</scope>
</reference>
<dbReference type="SMART" id="SM00422">
    <property type="entry name" value="HTH_MERR"/>
    <property type="match status" value="1"/>
</dbReference>
<dbReference type="Gene3D" id="1.10.1240.10">
    <property type="entry name" value="Methionine synthase domain"/>
    <property type="match status" value="1"/>
</dbReference>
<protein>
    <submittedName>
        <fullName evidence="3">Unannotated protein</fullName>
    </submittedName>
</protein>
<evidence type="ECO:0000313" key="3">
    <source>
        <dbReference type="EMBL" id="CAB4944777.1"/>
    </source>
</evidence>
<dbReference type="GO" id="GO:0003700">
    <property type="term" value="F:DNA-binding transcription factor activity"/>
    <property type="evidence" value="ECO:0007669"/>
    <property type="project" value="InterPro"/>
</dbReference>
<keyword evidence="1" id="KW-0238">DNA-binding</keyword>
<dbReference type="PROSITE" id="PS50937">
    <property type="entry name" value="HTH_MERR_2"/>
    <property type="match status" value="1"/>
</dbReference>
<dbReference type="Gene3D" id="1.10.1660.10">
    <property type="match status" value="1"/>
</dbReference>
<proteinExistence type="predicted"/>
<sequence length="382" mass="40550">MMVRSVPDDRIYKPYKTLHRLVKMAQPSESCPPTPRRDAIRGIGTHNVVMQPARVAPGLTVSAVARRLGVAPATLRTWDRRYGLGPSGHEAGSHRRYSAQDMVRLEHMRRLVIAGVPPVDAARDALHTEIFPTDETALEPAQRQVASVAELIRHPAASTSTAIPEGLGRHGGGRVIALPGASATSRGLARAALALDGPTCTAIIDDSVEAHGVVTTWNDLLVPVLAGVGERWRSSGKGIEIEHTLTGAVVTSLSEVMHRLKAPLNARAVILAAADREQHCLPLWAVAAGLAERRIAVRLLSEPMPAASLAQAVQRIGPAAVLVWSQTNLTGDPQEVASLPHFRPMPSVLVGGPGWGGELPRGVDRVSSLSDAVARIARAVGE</sequence>
<dbReference type="InterPro" id="IPR036594">
    <property type="entry name" value="Meth_synthase_dom"/>
</dbReference>
<dbReference type="AlphaFoldDB" id="A0A6J7JPG0"/>
<dbReference type="PANTHER" id="PTHR30204:SF97">
    <property type="entry name" value="MERR FAMILY REGULATORY PROTEIN"/>
    <property type="match status" value="1"/>
</dbReference>
<dbReference type="Pfam" id="PF02607">
    <property type="entry name" value="B12-binding_2"/>
    <property type="match status" value="1"/>
</dbReference>
<dbReference type="InterPro" id="IPR047057">
    <property type="entry name" value="MerR_fam"/>
</dbReference>
<dbReference type="InterPro" id="IPR003759">
    <property type="entry name" value="Cbl-bd_cap"/>
</dbReference>